<dbReference type="RefSeq" id="WP_211601079.1">
    <property type="nucleotide sequence ID" value="NZ_JAGSNF010000001.1"/>
</dbReference>
<dbReference type="InterPro" id="IPR004358">
    <property type="entry name" value="Sig_transdc_His_kin-like_C"/>
</dbReference>
<dbReference type="CDD" id="cd00082">
    <property type="entry name" value="HisKA"/>
    <property type="match status" value="1"/>
</dbReference>
<feature type="transmembrane region" description="Helical" evidence="13">
    <location>
        <begin position="6"/>
        <end position="24"/>
    </location>
</feature>
<keyword evidence="9" id="KW-0067">ATP-binding</keyword>
<dbReference type="PANTHER" id="PTHR45453">
    <property type="entry name" value="PHOSPHATE REGULON SENSOR PROTEIN PHOR"/>
    <property type="match status" value="1"/>
</dbReference>
<evidence type="ECO:0000259" key="14">
    <source>
        <dbReference type="PROSITE" id="PS50109"/>
    </source>
</evidence>
<evidence type="ECO:0000256" key="10">
    <source>
        <dbReference type="ARBA" id="ARBA00023012"/>
    </source>
</evidence>
<evidence type="ECO:0000256" key="12">
    <source>
        <dbReference type="ARBA" id="ARBA00039401"/>
    </source>
</evidence>
<dbReference type="InterPro" id="IPR050351">
    <property type="entry name" value="BphY/WalK/GraS-like"/>
</dbReference>
<evidence type="ECO:0000256" key="13">
    <source>
        <dbReference type="SAM" id="Phobius"/>
    </source>
</evidence>
<evidence type="ECO:0000256" key="6">
    <source>
        <dbReference type="ARBA" id="ARBA00022679"/>
    </source>
</evidence>
<sequence>MDVTIAAALGGAAGLVIGVAAMLASRWSERSMNEAPEPEEAELPRGVGDVLSVLRSIAIVVDASDAVVTSSASAVTYGLVRHGELVHDEVRHLARQARRDGVIREAELDLARGPVPDASAVMRVRVAALGVAHVLVLAEDHTQARRVEEVRRDFVANVSHELKTPVGGIALLAEAVLDAKDDPEAVARFAARIQVESTRLGRLVQEIVDLSRLQVADTLHEPELVDVGSVLTEAGDRVEVAAGARGIEVHIVPAPDVRVFGDAELLVTAVANLLANAVNYSDAGTRVGVGVRRVGDRVEIAVTDQGQGIPLAEQERIFERFYRVDAARSRATGGTGLGLAIVKHICANHGGEVTVWSEEGRGSTFTITLPVAAPDAVDGPGADPHAGMVTTHRGESIA</sequence>
<dbReference type="SUPFAM" id="SSF47384">
    <property type="entry name" value="Homodimeric domain of signal transducing histidine kinase"/>
    <property type="match status" value="1"/>
</dbReference>
<dbReference type="FunFam" id="3.30.565.10:FF:000006">
    <property type="entry name" value="Sensor histidine kinase WalK"/>
    <property type="match status" value="1"/>
</dbReference>
<dbReference type="GO" id="GO:0016036">
    <property type="term" value="P:cellular response to phosphate starvation"/>
    <property type="evidence" value="ECO:0007669"/>
    <property type="project" value="TreeGrafter"/>
</dbReference>
<keyword evidence="10" id="KW-0902">Two-component regulatory system</keyword>
<accession>A0A941HXJ9</accession>
<evidence type="ECO:0000313" key="15">
    <source>
        <dbReference type="EMBL" id="MBR7741923.1"/>
    </source>
</evidence>
<keyword evidence="13" id="KW-0812">Transmembrane</keyword>
<evidence type="ECO:0000256" key="8">
    <source>
        <dbReference type="ARBA" id="ARBA00022777"/>
    </source>
</evidence>
<evidence type="ECO:0000256" key="9">
    <source>
        <dbReference type="ARBA" id="ARBA00022840"/>
    </source>
</evidence>
<dbReference type="GO" id="GO:0005524">
    <property type="term" value="F:ATP binding"/>
    <property type="evidence" value="ECO:0007669"/>
    <property type="project" value="UniProtKB-KW"/>
</dbReference>
<dbReference type="GO" id="GO:0004721">
    <property type="term" value="F:phosphoprotein phosphatase activity"/>
    <property type="evidence" value="ECO:0007669"/>
    <property type="project" value="TreeGrafter"/>
</dbReference>
<feature type="domain" description="Histidine kinase" evidence="14">
    <location>
        <begin position="157"/>
        <end position="373"/>
    </location>
</feature>
<dbReference type="PANTHER" id="PTHR45453:SF1">
    <property type="entry name" value="PHOSPHATE REGULON SENSOR PROTEIN PHOR"/>
    <property type="match status" value="1"/>
</dbReference>
<comment type="catalytic activity">
    <reaction evidence="1">
        <text>ATP + protein L-histidine = ADP + protein N-phospho-L-histidine.</text>
        <dbReference type="EC" id="2.7.13.3"/>
    </reaction>
</comment>
<evidence type="ECO:0000256" key="2">
    <source>
        <dbReference type="ARBA" id="ARBA00004236"/>
    </source>
</evidence>
<dbReference type="SUPFAM" id="SSF55874">
    <property type="entry name" value="ATPase domain of HSP90 chaperone/DNA topoisomerase II/histidine kinase"/>
    <property type="match status" value="1"/>
</dbReference>
<dbReference type="GO" id="GO:0000155">
    <property type="term" value="F:phosphorelay sensor kinase activity"/>
    <property type="evidence" value="ECO:0007669"/>
    <property type="project" value="InterPro"/>
</dbReference>
<dbReference type="CDD" id="cd00075">
    <property type="entry name" value="HATPase"/>
    <property type="match status" value="1"/>
</dbReference>
<dbReference type="PRINTS" id="PR00344">
    <property type="entry name" value="BCTRLSENSOR"/>
</dbReference>
<dbReference type="AlphaFoldDB" id="A0A941HXJ9"/>
<proteinExistence type="predicted"/>
<dbReference type="SMART" id="SM00387">
    <property type="entry name" value="HATPase_c"/>
    <property type="match status" value="1"/>
</dbReference>
<evidence type="ECO:0000256" key="7">
    <source>
        <dbReference type="ARBA" id="ARBA00022741"/>
    </source>
</evidence>
<dbReference type="Gene3D" id="1.10.287.130">
    <property type="match status" value="1"/>
</dbReference>
<keyword evidence="6" id="KW-0808">Transferase</keyword>
<protein>
    <recommendedName>
        <fullName evidence="12">Sensor-like histidine kinase SenX3</fullName>
        <ecNumber evidence="3">2.7.13.3</ecNumber>
    </recommendedName>
</protein>
<dbReference type="GO" id="GO:0005886">
    <property type="term" value="C:plasma membrane"/>
    <property type="evidence" value="ECO:0007669"/>
    <property type="project" value="UniProtKB-SubCell"/>
</dbReference>
<dbReference type="Pfam" id="PF00512">
    <property type="entry name" value="HisKA"/>
    <property type="match status" value="1"/>
</dbReference>
<dbReference type="InterPro" id="IPR036097">
    <property type="entry name" value="HisK_dim/P_sf"/>
</dbReference>
<keyword evidence="7" id="KW-0547">Nucleotide-binding</keyword>
<name>A0A941HXJ9_9MICO</name>
<dbReference type="EC" id="2.7.13.3" evidence="3"/>
<comment type="subcellular location">
    <subcellularLocation>
        <location evidence="2">Cell membrane</location>
    </subcellularLocation>
</comment>
<evidence type="ECO:0000256" key="3">
    <source>
        <dbReference type="ARBA" id="ARBA00012438"/>
    </source>
</evidence>
<evidence type="ECO:0000313" key="16">
    <source>
        <dbReference type="Proteomes" id="UP000677016"/>
    </source>
</evidence>
<keyword evidence="4" id="KW-1003">Cell membrane</keyword>
<dbReference type="InterPro" id="IPR005467">
    <property type="entry name" value="His_kinase_dom"/>
</dbReference>
<keyword evidence="11 13" id="KW-0472">Membrane</keyword>
<evidence type="ECO:0000256" key="4">
    <source>
        <dbReference type="ARBA" id="ARBA00022475"/>
    </source>
</evidence>
<evidence type="ECO:0000256" key="1">
    <source>
        <dbReference type="ARBA" id="ARBA00000085"/>
    </source>
</evidence>
<gene>
    <name evidence="15" type="ORF">KC207_01280</name>
</gene>
<dbReference type="PROSITE" id="PS50109">
    <property type="entry name" value="HIS_KIN"/>
    <property type="match status" value="1"/>
</dbReference>
<organism evidence="15 16">
    <name type="scientific">Phycicoccus avicenniae</name>
    <dbReference type="NCBI Taxonomy" id="2828860"/>
    <lineage>
        <taxon>Bacteria</taxon>
        <taxon>Bacillati</taxon>
        <taxon>Actinomycetota</taxon>
        <taxon>Actinomycetes</taxon>
        <taxon>Micrococcales</taxon>
        <taxon>Intrasporangiaceae</taxon>
        <taxon>Phycicoccus</taxon>
    </lineage>
</organism>
<evidence type="ECO:0000256" key="11">
    <source>
        <dbReference type="ARBA" id="ARBA00023136"/>
    </source>
</evidence>
<dbReference type="FunFam" id="1.10.287.130:FF:000008">
    <property type="entry name" value="Two-component sensor histidine kinase"/>
    <property type="match status" value="1"/>
</dbReference>
<dbReference type="Pfam" id="PF02518">
    <property type="entry name" value="HATPase_c"/>
    <property type="match status" value="1"/>
</dbReference>
<keyword evidence="13" id="KW-1133">Transmembrane helix</keyword>
<evidence type="ECO:0000256" key="5">
    <source>
        <dbReference type="ARBA" id="ARBA00022553"/>
    </source>
</evidence>
<dbReference type="EMBL" id="JAGSNF010000001">
    <property type="protein sequence ID" value="MBR7741923.1"/>
    <property type="molecule type" value="Genomic_DNA"/>
</dbReference>
<keyword evidence="8 15" id="KW-0418">Kinase</keyword>
<dbReference type="Gene3D" id="3.30.565.10">
    <property type="entry name" value="Histidine kinase-like ATPase, C-terminal domain"/>
    <property type="match status" value="1"/>
</dbReference>
<keyword evidence="16" id="KW-1185">Reference proteome</keyword>
<dbReference type="Proteomes" id="UP000677016">
    <property type="component" value="Unassembled WGS sequence"/>
</dbReference>
<dbReference type="InterPro" id="IPR003661">
    <property type="entry name" value="HisK_dim/P_dom"/>
</dbReference>
<dbReference type="SMART" id="SM00388">
    <property type="entry name" value="HisKA"/>
    <property type="match status" value="1"/>
</dbReference>
<comment type="caution">
    <text evidence="15">The sequence shown here is derived from an EMBL/GenBank/DDBJ whole genome shotgun (WGS) entry which is preliminary data.</text>
</comment>
<reference evidence="15" key="1">
    <citation type="submission" date="2021-04" db="EMBL/GenBank/DDBJ databases">
        <title>Phycicoccus avicenniae sp. nov., a novel endophytic actinomycetes isolated from branch of Avicennia mariana.</title>
        <authorList>
            <person name="Tuo L."/>
        </authorList>
    </citation>
    <scope>NUCLEOTIDE SEQUENCE</scope>
    <source>
        <strain evidence="15">BSK3Z-2</strain>
    </source>
</reference>
<dbReference type="InterPro" id="IPR036890">
    <property type="entry name" value="HATPase_C_sf"/>
</dbReference>
<keyword evidence="5" id="KW-0597">Phosphoprotein</keyword>
<dbReference type="InterPro" id="IPR003594">
    <property type="entry name" value="HATPase_dom"/>
</dbReference>